<dbReference type="EMBL" id="JBEJUE010000035">
    <property type="protein sequence ID" value="MER0428396.1"/>
    <property type="molecule type" value="Genomic_DNA"/>
</dbReference>
<accession>A0ABV1QB59</accession>
<proteinExistence type="predicted"/>
<organism evidence="1 2">
    <name type="scientific">Streptomyces microflavus</name>
    <name type="common">Streptomyces lipmanii</name>
    <dbReference type="NCBI Taxonomy" id="1919"/>
    <lineage>
        <taxon>Bacteria</taxon>
        <taxon>Bacillati</taxon>
        <taxon>Actinomycetota</taxon>
        <taxon>Actinomycetes</taxon>
        <taxon>Kitasatosporales</taxon>
        <taxon>Streptomycetaceae</taxon>
        <taxon>Streptomyces</taxon>
    </lineage>
</organism>
<evidence type="ECO:0000313" key="2">
    <source>
        <dbReference type="Proteomes" id="UP001456562"/>
    </source>
</evidence>
<gene>
    <name evidence="1" type="ORF">ABR748_29875</name>
</gene>
<sequence>MEIPKVGQSVTVPWGLDILPGTVVRVYDSGSGPRVVVRVEVPGVSGADVEDISVTLPLSALDAAQNSEEIAKRPPGAWVHAQAYERHLLIEVERILSHVERSVGARLHLEARQPDYGTDFFISSEKGRTIEGVIKYSSRGGRVPAARIMEYLIRARVGICPILLVTNSALSAAAARNIRELADERKFRWILWNGAEDNNALAVAISSMMLVGE</sequence>
<evidence type="ECO:0000313" key="1">
    <source>
        <dbReference type="EMBL" id="MER0428396.1"/>
    </source>
</evidence>
<dbReference type="RefSeq" id="WP_350240597.1">
    <property type="nucleotide sequence ID" value="NZ_JBEJUE010000035.1"/>
</dbReference>
<evidence type="ECO:0008006" key="3">
    <source>
        <dbReference type="Google" id="ProtNLM"/>
    </source>
</evidence>
<dbReference type="Proteomes" id="UP001456562">
    <property type="component" value="Unassembled WGS sequence"/>
</dbReference>
<keyword evidence="2" id="KW-1185">Reference proteome</keyword>
<protein>
    <recommendedName>
        <fullName evidence="3">Restriction endonuclease</fullName>
    </recommendedName>
</protein>
<reference evidence="1 2" key="1">
    <citation type="submission" date="2024-01" db="EMBL/GenBank/DDBJ databases">
        <title>Metagenomic exploration of the rhizosphere soil microbial community and their significance in facilitating the development of wild simulated ginseng.</title>
        <authorList>
            <person name="Huang J."/>
        </authorList>
    </citation>
    <scope>NUCLEOTIDE SEQUENCE [LARGE SCALE GENOMIC DNA]</scope>
    <source>
        <strain evidence="1 2">WY141</strain>
    </source>
</reference>
<name>A0ABV1QB59_STRMI</name>
<comment type="caution">
    <text evidence="1">The sequence shown here is derived from an EMBL/GenBank/DDBJ whole genome shotgun (WGS) entry which is preliminary data.</text>
</comment>